<proteinExistence type="inferred from homology"/>
<evidence type="ECO:0000256" key="3">
    <source>
        <dbReference type="SAM" id="MobiDB-lite"/>
    </source>
</evidence>
<dbReference type="PANTHER" id="PTHR38036:SF1">
    <property type="entry name" value="UPF0250 PROTEIN YBED"/>
    <property type="match status" value="1"/>
</dbReference>
<dbReference type="Proteomes" id="UP000032566">
    <property type="component" value="Unassembled WGS sequence"/>
</dbReference>
<comment type="similarity">
    <text evidence="1 2">Belongs to the UPF0250 family.</text>
</comment>
<dbReference type="PATRIC" id="fig|80878.5.peg.1263"/>
<dbReference type="PANTHER" id="PTHR38036">
    <property type="entry name" value="UPF0250 PROTEIN YBED"/>
    <property type="match status" value="1"/>
</dbReference>
<dbReference type="SUPFAM" id="SSF117991">
    <property type="entry name" value="YbeD/HP0495-like"/>
    <property type="match status" value="1"/>
</dbReference>
<dbReference type="EMBL" id="JXYQ01000023">
    <property type="protein sequence ID" value="KJA10908.1"/>
    <property type="molecule type" value="Genomic_DNA"/>
</dbReference>
<dbReference type="OrthoDB" id="9793424at2"/>
<evidence type="ECO:0000313" key="4">
    <source>
        <dbReference type="EMBL" id="KJA10908.1"/>
    </source>
</evidence>
<dbReference type="InterPro" id="IPR027471">
    <property type="entry name" value="YbeD-like_sf"/>
</dbReference>
<reference evidence="4 5" key="1">
    <citation type="submission" date="2014-12" db="EMBL/GenBank/DDBJ databases">
        <title>Isolation of bacteria from lake water.</title>
        <authorList>
            <person name="Sheng K.-Y."/>
            <person name="Chin P.-S."/>
            <person name="Chan K.-G."/>
            <person name="Tan G.S."/>
        </authorList>
    </citation>
    <scope>NUCLEOTIDE SEQUENCE [LARGE SCALE GENOMIC DNA]</scope>
    <source>
        <strain evidence="4 5">KY4</strain>
    </source>
</reference>
<evidence type="ECO:0000256" key="2">
    <source>
        <dbReference type="HAMAP-Rule" id="MF_00659"/>
    </source>
</evidence>
<dbReference type="STRING" id="80878.RP29_08715"/>
<comment type="caution">
    <text evidence="4">The sequence shown here is derived from an EMBL/GenBank/DDBJ whole genome shotgun (WGS) entry which is preliminary data.</text>
</comment>
<dbReference type="HAMAP" id="MF_00659">
    <property type="entry name" value="UPF0250"/>
    <property type="match status" value="1"/>
</dbReference>
<dbReference type="Gene3D" id="3.30.70.260">
    <property type="match status" value="1"/>
</dbReference>
<organism evidence="4 5">
    <name type="scientific">Acidovorax temperans</name>
    <dbReference type="NCBI Taxonomy" id="80878"/>
    <lineage>
        <taxon>Bacteria</taxon>
        <taxon>Pseudomonadati</taxon>
        <taxon>Pseudomonadota</taxon>
        <taxon>Betaproteobacteria</taxon>
        <taxon>Burkholderiales</taxon>
        <taxon>Comamonadaceae</taxon>
        <taxon>Acidovorax</taxon>
    </lineage>
</organism>
<name>A0A0D7KCM6_9BURK</name>
<sequence>MTSSVPPSSNGLDDTTPDPRKDSLIEYPCLFPVKVMGLKTDDFFLQMAALAQRHDPFLDPASIAQRDSSSGKYISLTITITATSREHLDNFYRALTSHPLVKYAL</sequence>
<feature type="compositionally biased region" description="Polar residues" evidence="3">
    <location>
        <begin position="1"/>
        <end position="13"/>
    </location>
</feature>
<accession>A0A0D7KCM6</accession>
<feature type="region of interest" description="Disordered" evidence="3">
    <location>
        <begin position="1"/>
        <end position="22"/>
    </location>
</feature>
<keyword evidence="5" id="KW-1185">Reference proteome</keyword>
<dbReference type="RefSeq" id="WP_044397399.1">
    <property type="nucleotide sequence ID" value="NZ_JXYQ01000023.1"/>
</dbReference>
<dbReference type="InterPro" id="IPR007454">
    <property type="entry name" value="UPF0250_YbeD-like"/>
</dbReference>
<evidence type="ECO:0000313" key="5">
    <source>
        <dbReference type="Proteomes" id="UP000032566"/>
    </source>
</evidence>
<evidence type="ECO:0000256" key="1">
    <source>
        <dbReference type="ARBA" id="ARBA00008460"/>
    </source>
</evidence>
<gene>
    <name evidence="4" type="ORF">RP29_08715</name>
</gene>
<dbReference type="Pfam" id="PF04359">
    <property type="entry name" value="DUF493"/>
    <property type="match status" value="1"/>
</dbReference>
<protein>
    <recommendedName>
        <fullName evidence="2">UPF0250 protein RP29_08715</fullName>
    </recommendedName>
</protein>
<dbReference type="AlphaFoldDB" id="A0A0D7KCM6"/>